<dbReference type="InterPro" id="IPR001677">
    <property type="entry name" value="TbpB_B_D"/>
</dbReference>
<dbReference type="SUPFAM" id="SSF56925">
    <property type="entry name" value="OMPA-like"/>
    <property type="match status" value="1"/>
</dbReference>
<protein>
    <recommendedName>
        <fullName evidence="2">Transferrin-binding protein B C-lobe/N-lobe beta-barrel domain-containing protein</fullName>
    </recommendedName>
</protein>
<reference evidence="3 4" key="1">
    <citation type="submission" date="2019-12" db="EMBL/GenBank/DDBJ databases">
        <authorList>
            <person name="Huq M.A."/>
        </authorList>
    </citation>
    <scope>NUCLEOTIDE SEQUENCE [LARGE SCALE GENOMIC DNA]</scope>
    <source>
        <strain evidence="3 4">MAH-20</strain>
    </source>
</reference>
<dbReference type="Proteomes" id="UP000441389">
    <property type="component" value="Unassembled WGS sequence"/>
</dbReference>
<dbReference type="PROSITE" id="PS51257">
    <property type="entry name" value="PROKAR_LIPOPROTEIN"/>
    <property type="match status" value="1"/>
</dbReference>
<dbReference type="RefSeq" id="WP_157027729.1">
    <property type="nucleotide sequence ID" value="NZ_WQMS01000014.1"/>
</dbReference>
<feature type="domain" description="Transferrin-binding protein B C-lobe/N-lobe beta-barrel" evidence="2">
    <location>
        <begin position="230"/>
        <end position="394"/>
    </location>
</feature>
<sequence length="398" mass="39172">MRKFLGFVPLLALAACGSGGSGIHTAGSVAAPGGLGGGDSGSGGSTGAVDPGTGAGVTAGNGGSGSTATATSFLGTGSAKTYNAVGAASSFKRLNGGGTLYQGNASTATTPLGTIAYDPRDGIFTIQLSDTKAGIDVNVRTQDPAHRIDFDPARVPQAGVPSFNGFNYLEVVGEAVTDVTTFFYQRPGAATTYVTLAGYVRNSVPADPTATQIFERGAMVFGDLTPVLQIPTKGTASYTGGFIGAMINNPSYDTGASLASTYQWVYGSSKIDIDFGKQSFALSLNGTVDNSATTAVTIANGSSFTAAGGGTVSLVGAGGFTGSFTSACFVAACGAAGAVPIDFASVSPGSSTAGASSIDGAFYGPNAVNVGGSFRIVGGVPDQRVDLNGAFTGAKTGN</sequence>
<dbReference type="InterPro" id="IPR011250">
    <property type="entry name" value="OMP/PagP_B-barrel"/>
</dbReference>
<evidence type="ECO:0000256" key="1">
    <source>
        <dbReference type="SAM" id="MobiDB-lite"/>
    </source>
</evidence>
<gene>
    <name evidence="3" type="ORF">GON01_12605</name>
</gene>
<dbReference type="Pfam" id="PF01298">
    <property type="entry name" value="TbpB_B_D"/>
    <property type="match status" value="1"/>
</dbReference>
<keyword evidence="4" id="KW-1185">Reference proteome</keyword>
<comment type="caution">
    <text evidence="3">The sequence shown here is derived from an EMBL/GenBank/DDBJ whole genome shotgun (WGS) entry which is preliminary data.</text>
</comment>
<name>A0A6I4J771_9SPHN</name>
<dbReference type="EMBL" id="WQMS01000014">
    <property type="protein sequence ID" value="MVO78771.1"/>
    <property type="molecule type" value="Genomic_DNA"/>
</dbReference>
<dbReference type="AlphaFoldDB" id="A0A6I4J771"/>
<accession>A0A6I4J771</accession>
<feature type="region of interest" description="Disordered" evidence="1">
    <location>
        <begin position="39"/>
        <end position="63"/>
    </location>
</feature>
<evidence type="ECO:0000313" key="3">
    <source>
        <dbReference type="EMBL" id="MVO78771.1"/>
    </source>
</evidence>
<evidence type="ECO:0000313" key="4">
    <source>
        <dbReference type="Proteomes" id="UP000441389"/>
    </source>
</evidence>
<organism evidence="3 4">
    <name type="scientific">Sphingomonas horti</name>
    <dbReference type="NCBI Taxonomy" id="2682842"/>
    <lineage>
        <taxon>Bacteria</taxon>
        <taxon>Pseudomonadati</taxon>
        <taxon>Pseudomonadota</taxon>
        <taxon>Alphaproteobacteria</taxon>
        <taxon>Sphingomonadales</taxon>
        <taxon>Sphingomonadaceae</taxon>
        <taxon>Sphingomonas</taxon>
    </lineage>
</organism>
<feature type="compositionally biased region" description="Gly residues" evidence="1">
    <location>
        <begin position="53"/>
        <end position="63"/>
    </location>
</feature>
<dbReference type="Gene3D" id="2.40.160.90">
    <property type="match status" value="1"/>
</dbReference>
<proteinExistence type="predicted"/>
<evidence type="ECO:0000259" key="2">
    <source>
        <dbReference type="Pfam" id="PF01298"/>
    </source>
</evidence>